<evidence type="ECO:0000313" key="2">
    <source>
        <dbReference type="EMBL" id="OCK75614.1"/>
    </source>
</evidence>
<reference evidence="2 3" key="1">
    <citation type="journal article" date="2016" name="Nat. Commun.">
        <title>Ectomycorrhizal ecology is imprinted in the genome of the dominant symbiotic fungus Cenococcum geophilum.</title>
        <authorList>
            <consortium name="DOE Joint Genome Institute"/>
            <person name="Peter M."/>
            <person name="Kohler A."/>
            <person name="Ohm R.A."/>
            <person name="Kuo A."/>
            <person name="Krutzmann J."/>
            <person name="Morin E."/>
            <person name="Arend M."/>
            <person name="Barry K.W."/>
            <person name="Binder M."/>
            <person name="Choi C."/>
            <person name="Clum A."/>
            <person name="Copeland A."/>
            <person name="Grisel N."/>
            <person name="Haridas S."/>
            <person name="Kipfer T."/>
            <person name="LaButti K."/>
            <person name="Lindquist E."/>
            <person name="Lipzen A."/>
            <person name="Maire R."/>
            <person name="Meier B."/>
            <person name="Mihaltcheva S."/>
            <person name="Molinier V."/>
            <person name="Murat C."/>
            <person name="Poggeler S."/>
            <person name="Quandt C.A."/>
            <person name="Sperisen C."/>
            <person name="Tritt A."/>
            <person name="Tisserant E."/>
            <person name="Crous P.W."/>
            <person name="Henrissat B."/>
            <person name="Nehls U."/>
            <person name="Egli S."/>
            <person name="Spatafora J.W."/>
            <person name="Grigoriev I.V."/>
            <person name="Martin F.M."/>
        </authorList>
    </citation>
    <scope>NUCLEOTIDE SEQUENCE [LARGE SCALE GENOMIC DNA]</scope>
    <source>
        <strain evidence="2 3">CBS 459.81</strain>
    </source>
</reference>
<protein>
    <submittedName>
        <fullName evidence="2">Uncharacterized protein</fullName>
    </submittedName>
</protein>
<gene>
    <name evidence="2" type="ORF">K432DRAFT_446576</name>
</gene>
<dbReference type="AlphaFoldDB" id="A0A8E2JAN1"/>
<dbReference type="Proteomes" id="UP000250266">
    <property type="component" value="Unassembled WGS sequence"/>
</dbReference>
<evidence type="ECO:0000313" key="3">
    <source>
        <dbReference type="Proteomes" id="UP000250266"/>
    </source>
</evidence>
<organism evidence="2 3">
    <name type="scientific">Lepidopterella palustris CBS 459.81</name>
    <dbReference type="NCBI Taxonomy" id="1314670"/>
    <lineage>
        <taxon>Eukaryota</taxon>
        <taxon>Fungi</taxon>
        <taxon>Dikarya</taxon>
        <taxon>Ascomycota</taxon>
        <taxon>Pezizomycotina</taxon>
        <taxon>Dothideomycetes</taxon>
        <taxon>Pleosporomycetidae</taxon>
        <taxon>Mytilinidiales</taxon>
        <taxon>Argynnaceae</taxon>
        <taxon>Lepidopterella</taxon>
    </lineage>
</organism>
<proteinExistence type="predicted"/>
<keyword evidence="3" id="KW-1185">Reference proteome</keyword>
<dbReference type="EMBL" id="KV745294">
    <property type="protein sequence ID" value="OCK75614.1"/>
    <property type="molecule type" value="Genomic_DNA"/>
</dbReference>
<evidence type="ECO:0000256" key="1">
    <source>
        <dbReference type="SAM" id="MobiDB-lite"/>
    </source>
</evidence>
<name>A0A8E2JAN1_9PEZI</name>
<feature type="region of interest" description="Disordered" evidence="1">
    <location>
        <begin position="254"/>
        <end position="279"/>
    </location>
</feature>
<accession>A0A8E2JAN1</accession>
<sequence length="279" mass="30658">MEICCSVRSARLAAERHGLRHSRAVSDRLPDHLHENAKRLLRRPVEGNFRGAQIPSIWHSLSRRCKPALGLLQLSQLPGHKEGGVPKRERQRRGCASATVAWAWPPFTRLGWQDNMSGHHEHGSDRPVSARCRKLRIVVSCMLPIFEQPSRWAMVVQGSGRASSERTPPSAGIWGRGGEVSVGGCCNPYEDLVRMTAQRDGRNLISTYSTALAASIGGEHWRRTFLSTVSPTTRATASLTACSTAPPGWQLRAPERPLEDAQQLDPAGKAGCEKLGQRA</sequence>